<dbReference type="PROSITE" id="PS00641">
    <property type="entry name" value="COMPLEX1_75K_1"/>
    <property type="match status" value="1"/>
</dbReference>
<comment type="cofactor">
    <cofactor evidence="1">
        <name>[4Fe-4S] cluster</name>
        <dbReference type="ChEBI" id="CHEBI:49883"/>
    </cofactor>
</comment>
<reference evidence="8" key="1">
    <citation type="submission" date="2016-10" db="EMBL/GenBank/DDBJ databases">
        <title>Sequence of Gallionella enrichment culture.</title>
        <authorList>
            <person name="Poehlein A."/>
            <person name="Muehling M."/>
            <person name="Daniel R."/>
        </authorList>
    </citation>
    <scope>NUCLEOTIDE SEQUENCE</scope>
</reference>
<dbReference type="SUPFAM" id="SSF54292">
    <property type="entry name" value="2Fe-2S ferredoxin-like"/>
    <property type="match status" value="1"/>
</dbReference>
<dbReference type="GO" id="GO:0046872">
    <property type="term" value="F:metal ion binding"/>
    <property type="evidence" value="ECO:0007669"/>
    <property type="project" value="UniProtKB-KW"/>
</dbReference>
<dbReference type="GO" id="GO:0016020">
    <property type="term" value="C:membrane"/>
    <property type="evidence" value="ECO:0007669"/>
    <property type="project" value="InterPro"/>
</dbReference>
<dbReference type="Pfam" id="PF13459">
    <property type="entry name" value="Fer4_15"/>
    <property type="match status" value="1"/>
</dbReference>
<dbReference type="GO" id="GO:0047985">
    <property type="term" value="F:hydrogen dehydrogenase activity"/>
    <property type="evidence" value="ECO:0007669"/>
    <property type="project" value="UniProtKB-EC"/>
</dbReference>
<dbReference type="Gene3D" id="3.30.70.20">
    <property type="match status" value="1"/>
</dbReference>
<evidence type="ECO:0000313" key="8">
    <source>
        <dbReference type="EMBL" id="OIQ64144.1"/>
    </source>
</evidence>
<dbReference type="GO" id="GO:0042773">
    <property type="term" value="P:ATP synthesis coupled electron transport"/>
    <property type="evidence" value="ECO:0007669"/>
    <property type="project" value="InterPro"/>
</dbReference>
<dbReference type="EC" id="1.12.1.2" evidence="8"/>
<dbReference type="InterPro" id="IPR036010">
    <property type="entry name" value="2Fe-2S_ferredoxin-like_sf"/>
</dbReference>
<dbReference type="Pfam" id="PF10588">
    <property type="entry name" value="NADH-G_4Fe-4S_3"/>
    <property type="match status" value="1"/>
</dbReference>
<organism evidence="8">
    <name type="scientific">mine drainage metagenome</name>
    <dbReference type="NCBI Taxonomy" id="410659"/>
    <lineage>
        <taxon>unclassified sequences</taxon>
        <taxon>metagenomes</taxon>
        <taxon>ecological metagenomes</taxon>
    </lineage>
</organism>
<dbReference type="PIRSF" id="PIRSF000309">
    <property type="entry name" value="NAD_red_hyd_HoxU"/>
    <property type="match status" value="1"/>
</dbReference>
<name>A0A1J5P0R5_9ZZZZ</name>
<evidence type="ECO:0000256" key="2">
    <source>
        <dbReference type="ARBA" id="ARBA00022485"/>
    </source>
</evidence>
<dbReference type="InterPro" id="IPR019574">
    <property type="entry name" value="NADH_UbQ_OxRdtase_Gsu_4Fe4S-bd"/>
</dbReference>
<evidence type="ECO:0000256" key="5">
    <source>
        <dbReference type="ARBA" id="ARBA00023014"/>
    </source>
</evidence>
<evidence type="ECO:0000259" key="7">
    <source>
        <dbReference type="PROSITE" id="PS51839"/>
    </source>
</evidence>
<keyword evidence="5" id="KW-0411">Iron-sulfur</keyword>
<accession>A0A1J5P0R5</accession>
<dbReference type="PROSITE" id="PS51085">
    <property type="entry name" value="2FE2S_FER_2"/>
    <property type="match status" value="1"/>
</dbReference>
<dbReference type="GO" id="GO:0008137">
    <property type="term" value="F:NADH dehydrogenase (ubiquinone) activity"/>
    <property type="evidence" value="ECO:0007669"/>
    <property type="project" value="InterPro"/>
</dbReference>
<feature type="domain" description="4Fe-4S His(Cys)3-ligated-type" evidence="7">
    <location>
        <begin position="84"/>
        <end position="123"/>
    </location>
</feature>
<dbReference type="Gene3D" id="3.10.20.740">
    <property type="match status" value="1"/>
</dbReference>
<dbReference type="PROSITE" id="PS00642">
    <property type="entry name" value="COMPLEX1_75K_2"/>
    <property type="match status" value="1"/>
</dbReference>
<sequence length="243" mass="26217">MTEAFNAAPNTFLLDGEDVPFDKDETILQAATRAGRYIPHLCWHPDFSPHGSCRLCTVKVNGHAGAACTVNAATGQIVESNSVELNAQRKMLPQMLFVEGNHFCPSCEKSGNCLLQATAYQLGMEGPHFEEFYPDRPVDASHPDILLDFNRCILCALCVRASRDVDGKNVFALGGHGIQTQLLVNSISGQLVDSGMALTDRAANICPVGAILPKRRGFVVPIGERRFDLKSVSQQVASDGSAS</sequence>
<evidence type="ECO:0000256" key="1">
    <source>
        <dbReference type="ARBA" id="ARBA00001966"/>
    </source>
</evidence>
<dbReference type="PROSITE" id="PS51839">
    <property type="entry name" value="4FE4S_HC3"/>
    <property type="match status" value="1"/>
</dbReference>
<keyword evidence="8" id="KW-0371">Homeobox</keyword>
<gene>
    <name evidence="8" type="primary">hoxU_7</name>
    <name evidence="8" type="ORF">GALL_543060</name>
</gene>
<proteinExistence type="predicted"/>
<feature type="domain" description="2Fe-2S ferredoxin-type" evidence="6">
    <location>
        <begin position="8"/>
        <end position="84"/>
    </location>
</feature>
<dbReference type="AlphaFoldDB" id="A0A1J5P0R5"/>
<dbReference type="SMART" id="SM00929">
    <property type="entry name" value="NADH-G_4Fe-4S_3"/>
    <property type="match status" value="1"/>
</dbReference>
<dbReference type="Pfam" id="PF13510">
    <property type="entry name" value="Fer2_4"/>
    <property type="match status" value="1"/>
</dbReference>
<evidence type="ECO:0000256" key="4">
    <source>
        <dbReference type="ARBA" id="ARBA00023004"/>
    </source>
</evidence>
<dbReference type="InterPro" id="IPR016214">
    <property type="entry name" value="NAD-red_Hydgase_HoxS_gsu"/>
</dbReference>
<protein>
    <submittedName>
        <fullName evidence="8">NAD-reducing hydrogenase HoxS subunit gamma</fullName>
        <ecNumber evidence="8">1.12.1.2</ecNumber>
    </submittedName>
</protein>
<evidence type="ECO:0000259" key="6">
    <source>
        <dbReference type="PROSITE" id="PS51085"/>
    </source>
</evidence>
<dbReference type="InterPro" id="IPR000283">
    <property type="entry name" value="NADH_UbQ_OxRdtase_75kDa_su_CS"/>
</dbReference>
<keyword evidence="8" id="KW-0560">Oxidoreductase</keyword>
<dbReference type="GO" id="GO:0003677">
    <property type="term" value="F:DNA binding"/>
    <property type="evidence" value="ECO:0007669"/>
    <property type="project" value="UniProtKB-KW"/>
</dbReference>
<keyword evidence="3" id="KW-0479">Metal-binding</keyword>
<dbReference type="GO" id="GO:0051539">
    <property type="term" value="F:4 iron, 4 sulfur cluster binding"/>
    <property type="evidence" value="ECO:0007669"/>
    <property type="project" value="UniProtKB-KW"/>
</dbReference>
<dbReference type="InterPro" id="IPR001041">
    <property type="entry name" value="2Fe-2S_ferredoxin-type"/>
</dbReference>
<comment type="caution">
    <text evidence="8">The sequence shown here is derived from an EMBL/GenBank/DDBJ whole genome shotgun (WGS) entry which is preliminary data.</text>
</comment>
<dbReference type="CDD" id="cd00207">
    <property type="entry name" value="fer2"/>
    <property type="match status" value="1"/>
</dbReference>
<evidence type="ECO:0000256" key="3">
    <source>
        <dbReference type="ARBA" id="ARBA00022723"/>
    </source>
</evidence>
<dbReference type="EMBL" id="MLJW01008375">
    <property type="protein sequence ID" value="OIQ64144.1"/>
    <property type="molecule type" value="Genomic_DNA"/>
</dbReference>
<keyword evidence="4" id="KW-0408">Iron</keyword>
<keyword evidence="2" id="KW-0004">4Fe-4S</keyword>